<dbReference type="AlphaFoldDB" id="A0A5Q5BML2"/>
<evidence type="ECO:0000313" key="3">
    <source>
        <dbReference type="EMBL" id="ABG09458.1"/>
    </source>
</evidence>
<feature type="region of interest" description="Disordered" evidence="1">
    <location>
        <begin position="200"/>
        <end position="238"/>
    </location>
</feature>
<evidence type="ECO:0000256" key="2">
    <source>
        <dbReference type="SAM" id="Phobius"/>
    </source>
</evidence>
<organism evidence="3">
    <name type="scientific">Mycobacterium sp. (strain MCS)</name>
    <dbReference type="NCBI Taxonomy" id="164756"/>
    <lineage>
        <taxon>Bacteria</taxon>
        <taxon>Bacillati</taxon>
        <taxon>Actinomycetota</taxon>
        <taxon>Actinomycetes</taxon>
        <taxon>Mycobacteriales</taxon>
        <taxon>Mycobacteriaceae</taxon>
        <taxon>Mycobacterium</taxon>
    </lineage>
</organism>
<accession>A0A5Q5BML2</accession>
<evidence type="ECO:0000256" key="1">
    <source>
        <dbReference type="SAM" id="MobiDB-lite"/>
    </source>
</evidence>
<protein>
    <submittedName>
        <fullName evidence="3">Uncharacterized protein</fullName>
    </submittedName>
</protein>
<dbReference type="KEGG" id="mmc:Mmcs_3351"/>
<keyword evidence="2" id="KW-0812">Transmembrane</keyword>
<reference evidence="3" key="1">
    <citation type="submission" date="2006-06" db="EMBL/GenBank/DDBJ databases">
        <title>Complete sequence of chromosome of Mycobacterium sp. MCS.</title>
        <authorList>
            <consortium name="US DOE Joint Genome Institute"/>
            <person name="Copeland A."/>
            <person name="Lucas S."/>
            <person name="Lapidus A."/>
            <person name="Barry K."/>
            <person name="Detter J.C."/>
            <person name="Glavina del Rio T."/>
            <person name="Hammon N."/>
            <person name="Israni S."/>
            <person name="Dalin E."/>
            <person name="Tice H."/>
            <person name="Pitluck S."/>
            <person name="Martinez M."/>
            <person name="Schmutz J."/>
            <person name="Larimer F."/>
            <person name="Land M."/>
            <person name="Hauser L."/>
            <person name="Kyrpides N."/>
            <person name="Kim E."/>
            <person name="Miller C.D."/>
            <person name="Hughes J.E."/>
            <person name="Anderson A.J."/>
            <person name="Sims R.C."/>
            <person name="Richardson P."/>
        </authorList>
    </citation>
    <scope>NUCLEOTIDE SEQUENCE [LARGE SCALE GENOMIC DNA]</scope>
    <source>
        <strain evidence="3">MCS</strain>
    </source>
</reference>
<keyword evidence="2" id="KW-0472">Membrane</keyword>
<feature type="transmembrane region" description="Helical" evidence="2">
    <location>
        <begin position="16"/>
        <end position="35"/>
    </location>
</feature>
<feature type="compositionally biased region" description="Pro residues" evidence="1">
    <location>
        <begin position="211"/>
        <end position="235"/>
    </location>
</feature>
<name>A0A5Q5BML2_MYCSS</name>
<dbReference type="EMBL" id="CP000384">
    <property type="protein sequence ID" value="ABG09458.1"/>
    <property type="molecule type" value="Genomic_DNA"/>
</dbReference>
<proteinExistence type="predicted"/>
<feature type="region of interest" description="Disordered" evidence="1">
    <location>
        <begin position="269"/>
        <end position="346"/>
    </location>
</feature>
<sequence precursor="true">MLHRAPSRAQRANKRVIGASVVSVGLVLSAALYPLPGDSRLLDLFPPEGGASDSLSPGSSLVQLQLTDRDMLDAIAASALPEAIRELLNGGDTMLPGFDDLSVSTLNTLVETYGLPNLVLALNTLARIVPLVAGGGHGSSGPPIELGQGVLPTLVILLDFLQQELPALFVPGSPALVVMVMPAVLRSLGFLATPAPPPPGPTVSTFAGPPVADPGPNLEPAPSHDPVPPPEPTPVSAPTYEPQVAVQDQVFTPTPEPLPEVPAVVTVLSTPDPAPELPLETREPLEPGGIDGDPVEEPSDPDPPATAEPDDTATAEPDPPQQTQQNEPDENKPDDNPPGGTDENGA</sequence>
<gene>
    <name evidence="3" type="ordered locus">Mmcs_3351</name>
</gene>
<keyword evidence="2" id="KW-1133">Transmembrane helix</keyword>